<feature type="transmembrane region" description="Helical" evidence="1">
    <location>
        <begin position="147"/>
        <end position="174"/>
    </location>
</feature>
<dbReference type="InParanoid" id="A0A067MB97"/>
<sequence>MFPKISKRVPLALTAVFFLTALLLYIFAFVAPVPILNTSLSFIIIFPSDTHNFGSKRSDVIVEELQGRRVPRAAALPNVFDSVFSRRSVDGPTIRLGALGSCAQRNKDSGLVCTKASLEPTYDLSFLPSNTPPSLPAFPISSTATTYLLSILFLSSFFIMHILITVLPGFSVVTPRVSDNKTAARVSAWVGILGLVMMLTTVLVWRMSYGRDVDEFNARIAQMDQSAPALAASVGNGFVMIWVALALSVPTLIWSLFAHPKPEDADAVDKA</sequence>
<accession>A0A067MB97</accession>
<reference evidence="3" key="1">
    <citation type="journal article" date="2014" name="Proc. Natl. Acad. Sci. U.S.A.">
        <title>Extensive sampling of basidiomycete genomes demonstrates inadequacy of the white-rot/brown-rot paradigm for wood decay fungi.</title>
        <authorList>
            <person name="Riley R."/>
            <person name="Salamov A.A."/>
            <person name="Brown D.W."/>
            <person name="Nagy L.G."/>
            <person name="Floudas D."/>
            <person name="Held B.W."/>
            <person name="Levasseur A."/>
            <person name="Lombard V."/>
            <person name="Morin E."/>
            <person name="Otillar R."/>
            <person name="Lindquist E.A."/>
            <person name="Sun H."/>
            <person name="LaButti K.M."/>
            <person name="Schmutz J."/>
            <person name="Jabbour D."/>
            <person name="Luo H."/>
            <person name="Baker S.E."/>
            <person name="Pisabarro A.G."/>
            <person name="Walton J.D."/>
            <person name="Blanchette R.A."/>
            <person name="Henrissat B."/>
            <person name="Martin F."/>
            <person name="Cullen D."/>
            <person name="Hibbett D.S."/>
            <person name="Grigoriev I.V."/>
        </authorList>
    </citation>
    <scope>NUCLEOTIDE SEQUENCE [LARGE SCALE GENOMIC DNA]</scope>
    <source>
        <strain evidence="3">FD-172 SS1</strain>
    </source>
</reference>
<organism evidence="2 3">
    <name type="scientific">Botryobasidium botryosum (strain FD-172 SS1)</name>
    <dbReference type="NCBI Taxonomy" id="930990"/>
    <lineage>
        <taxon>Eukaryota</taxon>
        <taxon>Fungi</taxon>
        <taxon>Dikarya</taxon>
        <taxon>Basidiomycota</taxon>
        <taxon>Agaricomycotina</taxon>
        <taxon>Agaricomycetes</taxon>
        <taxon>Cantharellales</taxon>
        <taxon>Botryobasidiaceae</taxon>
        <taxon>Botryobasidium</taxon>
    </lineage>
</organism>
<dbReference type="EMBL" id="KL198053">
    <property type="protein sequence ID" value="KDQ11970.1"/>
    <property type="molecule type" value="Genomic_DNA"/>
</dbReference>
<evidence type="ECO:0000256" key="1">
    <source>
        <dbReference type="SAM" id="Phobius"/>
    </source>
</evidence>
<dbReference type="OrthoDB" id="2575000at2759"/>
<dbReference type="Proteomes" id="UP000027195">
    <property type="component" value="Unassembled WGS sequence"/>
</dbReference>
<keyword evidence="1" id="KW-0472">Membrane</keyword>
<dbReference type="AlphaFoldDB" id="A0A067MB97"/>
<gene>
    <name evidence="2" type="ORF">BOTBODRAFT_57046</name>
</gene>
<evidence type="ECO:0000313" key="2">
    <source>
        <dbReference type="EMBL" id="KDQ11970.1"/>
    </source>
</evidence>
<evidence type="ECO:0000313" key="3">
    <source>
        <dbReference type="Proteomes" id="UP000027195"/>
    </source>
</evidence>
<keyword evidence="3" id="KW-1185">Reference proteome</keyword>
<protein>
    <submittedName>
        <fullName evidence="2">Uncharacterized protein</fullName>
    </submittedName>
</protein>
<proteinExistence type="predicted"/>
<feature type="transmembrane region" description="Helical" evidence="1">
    <location>
        <begin position="186"/>
        <end position="209"/>
    </location>
</feature>
<keyword evidence="1" id="KW-1133">Transmembrane helix</keyword>
<keyword evidence="1" id="KW-0812">Transmembrane</keyword>
<name>A0A067MB97_BOTB1</name>
<dbReference type="HOGENOM" id="CLU_1102537_0_0_1"/>
<feature type="transmembrane region" description="Helical" evidence="1">
    <location>
        <begin position="229"/>
        <end position="254"/>
    </location>
</feature>